<evidence type="ECO:0000256" key="1">
    <source>
        <dbReference type="ARBA" id="ARBA00004202"/>
    </source>
</evidence>
<evidence type="ECO:0000313" key="10">
    <source>
        <dbReference type="EMBL" id="BAN90974.1"/>
    </source>
</evidence>
<evidence type="ECO:0000313" key="11">
    <source>
        <dbReference type="Proteomes" id="UP000016887"/>
    </source>
</evidence>
<dbReference type="PANTHER" id="PTHR43553:SF27">
    <property type="entry name" value="ENERGY-COUPLING FACTOR TRANSPORTER ATP-BINDING PROTEIN ECFA2"/>
    <property type="match status" value="1"/>
</dbReference>
<dbReference type="SMART" id="SM00382">
    <property type="entry name" value="AAA"/>
    <property type="match status" value="1"/>
</dbReference>
<dbReference type="GO" id="GO:0005524">
    <property type="term" value="F:ATP binding"/>
    <property type="evidence" value="ECO:0007669"/>
    <property type="project" value="UniProtKB-KW"/>
</dbReference>
<dbReference type="EMBL" id="AP012489">
    <property type="protein sequence ID" value="BAN90974.1"/>
    <property type="molecule type" value="Genomic_DNA"/>
</dbReference>
<dbReference type="STRING" id="1198449.ACAM_1505"/>
<reference evidence="10 11" key="1">
    <citation type="journal article" date="2013" name="Appl. Environ. Microbiol.">
        <title>Variation of the Virus-Related Elements within Syntenic Genomes of the Hyperthermophilic Archaeon Aeropyrum.</title>
        <authorList>
            <person name="Daifuku T."/>
            <person name="Yoshida T."/>
            <person name="Kitamura T."/>
            <person name="Kawaichi S."/>
            <person name="Inoue T."/>
            <person name="Nomura K."/>
            <person name="Yoshida Y."/>
            <person name="Kuno S."/>
            <person name="Sako Y."/>
        </authorList>
    </citation>
    <scope>NUCLEOTIDE SEQUENCE [LARGE SCALE GENOMIC DNA]</scope>
    <source>
        <strain evidence="10 11">SY1</strain>
    </source>
</reference>
<evidence type="ECO:0000256" key="6">
    <source>
        <dbReference type="ARBA" id="ARBA00022967"/>
    </source>
</evidence>
<dbReference type="GO" id="GO:0042626">
    <property type="term" value="F:ATPase-coupled transmembrane transporter activity"/>
    <property type="evidence" value="ECO:0007669"/>
    <property type="project" value="TreeGrafter"/>
</dbReference>
<dbReference type="CDD" id="cd03225">
    <property type="entry name" value="ABC_cobalt_CbiO_domain1"/>
    <property type="match status" value="1"/>
</dbReference>
<proteinExistence type="predicted"/>
<comment type="subcellular location">
    <subcellularLocation>
        <location evidence="1">Cell membrane</location>
        <topology evidence="1">Peripheral membrane protein</topology>
    </subcellularLocation>
</comment>
<dbReference type="Pfam" id="PF00005">
    <property type="entry name" value="ABC_tran"/>
    <property type="match status" value="1"/>
</dbReference>
<dbReference type="eggNOG" id="arCOG00188">
    <property type="taxonomic scope" value="Archaea"/>
</dbReference>
<evidence type="ECO:0000256" key="2">
    <source>
        <dbReference type="ARBA" id="ARBA00022448"/>
    </source>
</evidence>
<dbReference type="SUPFAM" id="SSF52540">
    <property type="entry name" value="P-loop containing nucleoside triphosphate hydrolases"/>
    <property type="match status" value="1"/>
</dbReference>
<dbReference type="GO" id="GO:0043190">
    <property type="term" value="C:ATP-binding cassette (ABC) transporter complex"/>
    <property type="evidence" value="ECO:0007669"/>
    <property type="project" value="TreeGrafter"/>
</dbReference>
<dbReference type="InterPro" id="IPR027417">
    <property type="entry name" value="P-loop_NTPase"/>
</dbReference>
<accession>U3THZ1</accession>
<evidence type="ECO:0000259" key="9">
    <source>
        <dbReference type="PROSITE" id="PS50893"/>
    </source>
</evidence>
<evidence type="ECO:0000256" key="7">
    <source>
        <dbReference type="ARBA" id="ARBA00023136"/>
    </source>
</evidence>
<name>U3THZ1_9CREN</name>
<dbReference type="PANTHER" id="PTHR43553">
    <property type="entry name" value="HEAVY METAL TRANSPORTER"/>
    <property type="match status" value="1"/>
</dbReference>
<dbReference type="InterPro" id="IPR015856">
    <property type="entry name" value="ABC_transpr_CbiO/EcfA_su"/>
</dbReference>
<keyword evidence="6" id="KW-1278">Translocase</keyword>
<keyword evidence="11" id="KW-1185">Reference proteome</keyword>
<protein>
    <submittedName>
        <fullName evidence="10">ABC-type cobalt transporter ATPase</fullName>
    </submittedName>
</protein>
<dbReference type="InterPro" id="IPR017871">
    <property type="entry name" value="ABC_transporter-like_CS"/>
</dbReference>
<dbReference type="PROSITE" id="PS00211">
    <property type="entry name" value="ABC_TRANSPORTER_1"/>
    <property type="match status" value="1"/>
</dbReference>
<keyword evidence="7" id="KW-0472">Membrane</keyword>
<evidence type="ECO:0000256" key="8">
    <source>
        <dbReference type="ARBA" id="ARBA00025157"/>
    </source>
</evidence>
<dbReference type="InterPro" id="IPR003593">
    <property type="entry name" value="AAA+_ATPase"/>
</dbReference>
<dbReference type="AlphaFoldDB" id="U3THZ1"/>
<evidence type="ECO:0000256" key="5">
    <source>
        <dbReference type="ARBA" id="ARBA00022840"/>
    </source>
</evidence>
<dbReference type="PROSITE" id="PS50893">
    <property type="entry name" value="ABC_TRANSPORTER_2"/>
    <property type="match status" value="1"/>
</dbReference>
<keyword evidence="4" id="KW-0547">Nucleotide-binding</keyword>
<dbReference type="InterPro" id="IPR050095">
    <property type="entry name" value="ECF_ABC_transporter_ATP-bd"/>
</dbReference>
<organism evidence="10 11">
    <name type="scientific">Aeropyrum camini SY1 = JCM 12091</name>
    <dbReference type="NCBI Taxonomy" id="1198449"/>
    <lineage>
        <taxon>Archaea</taxon>
        <taxon>Thermoproteota</taxon>
        <taxon>Thermoprotei</taxon>
        <taxon>Desulfurococcales</taxon>
        <taxon>Desulfurococcaceae</taxon>
        <taxon>Aeropyrum</taxon>
    </lineage>
</organism>
<keyword evidence="2" id="KW-0813">Transport</keyword>
<dbReference type="InterPro" id="IPR003439">
    <property type="entry name" value="ABC_transporter-like_ATP-bd"/>
</dbReference>
<feature type="domain" description="ABC transporter" evidence="9">
    <location>
        <begin position="7"/>
        <end position="229"/>
    </location>
</feature>
<comment type="function">
    <text evidence="8">Probably part of an ABC transporter complex. Responsible for energy coupling to the transport system.</text>
</comment>
<dbReference type="KEGG" id="acj:ACAM_1505"/>
<dbReference type="Gene3D" id="3.40.50.300">
    <property type="entry name" value="P-loop containing nucleotide triphosphate hydrolases"/>
    <property type="match status" value="1"/>
</dbReference>
<sequence>MEGLTVLRLRGVWYRYPGGDWVLRGVSLEAPRGVTLLAGPTGGGKSTILRVAAGLATRIYGGELKGEVEALGKPMLVPQDYDLFILSLTPREELEYCFESSGLPPWEARREAVRLAEELGIEDLLDRRVSRLSAGERQRVAIASALALGAEVLLLDEPLAYQDPVGVGRLLGLLQRLELEGVVVAEHRVHYLLPIARSIYLVAEGRARPLGREEAGQVLAEVLEPGLGGVESCTRGCSKG</sequence>
<evidence type="ECO:0000256" key="4">
    <source>
        <dbReference type="ARBA" id="ARBA00022741"/>
    </source>
</evidence>
<keyword evidence="5" id="KW-0067">ATP-binding</keyword>
<dbReference type="Proteomes" id="UP000016887">
    <property type="component" value="Chromosome"/>
</dbReference>
<keyword evidence="3" id="KW-1003">Cell membrane</keyword>
<gene>
    <name evidence="10" type="ORF">ACAM_1505</name>
</gene>
<dbReference type="GO" id="GO:0016887">
    <property type="term" value="F:ATP hydrolysis activity"/>
    <property type="evidence" value="ECO:0007669"/>
    <property type="project" value="InterPro"/>
</dbReference>
<evidence type="ECO:0000256" key="3">
    <source>
        <dbReference type="ARBA" id="ARBA00022475"/>
    </source>
</evidence>